<comment type="subcellular location">
    <subcellularLocation>
        <location evidence="1">Cytoplasm</location>
    </subcellularLocation>
</comment>
<gene>
    <name evidence="5" type="ORF">SAMN04489732_119105</name>
</gene>
<name>A0A1H8YJG2_9PSEU</name>
<dbReference type="OrthoDB" id="3679349at2"/>
<dbReference type="RefSeq" id="WP_091625144.1">
    <property type="nucleotide sequence ID" value="NZ_FOEF01000019.1"/>
</dbReference>
<evidence type="ECO:0000256" key="3">
    <source>
        <dbReference type="ARBA" id="ARBA00022490"/>
    </source>
</evidence>
<keyword evidence="3" id="KW-0963">Cytoplasm</keyword>
<dbReference type="EMBL" id="FOEF01000019">
    <property type="protein sequence ID" value="SEP52223.1"/>
    <property type="molecule type" value="Genomic_DNA"/>
</dbReference>
<keyword evidence="6" id="KW-1185">Reference proteome</keyword>
<dbReference type="Proteomes" id="UP000198582">
    <property type="component" value="Unassembled WGS sequence"/>
</dbReference>
<evidence type="ECO:0000256" key="2">
    <source>
        <dbReference type="ARBA" id="ARBA00006411"/>
    </source>
</evidence>
<organism evidence="5 6">
    <name type="scientific">Amycolatopsis saalfeldensis</name>
    <dbReference type="NCBI Taxonomy" id="394193"/>
    <lineage>
        <taxon>Bacteria</taxon>
        <taxon>Bacillati</taxon>
        <taxon>Actinomycetota</taxon>
        <taxon>Actinomycetes</taxon>
        <taxon>Pseudonocardiales</taxon>
        <taxon>Pseudonocardiaceae</taxon>
        <taxon>Amycolatopsis</taxon>
    </lineage>
</organism>
<dbReference type="AlphaFoldDB" id="A0A1H8YJG2"/>
<evidence type="ECO:0000313" key="5">
    <source>
        <dbReference type="EMBL" id="SEP52223.1"/>
    </source>
</evidence>
<comment type="similarity">
    <text evidence="2">Belongs to the EspG family.</text>
</comment>
<evidence type="ECO:0000256" key="4">
    <source>
        <dbReference type="ARBA" id="ARBA00023186"/>
    </source>
</evidence>
<evidence type="ECO:0000256" key="1">
    <source>
        <dbReference type="ARBA" id="ARBA00004496"/>
    </source>
</evidence>
<reference evidence="5 6" key="1">
    <citation type="submission" date="2016-10" db="EMBL/GenBank/DDBJ databases">
        <authorList>
            <person name="de Groot N.N."/>
        </authorList>
    </citation>
    <scope>NUCLEOTIDE SEQUENCE [LARGE SCALE GENOMIC DNA]</scope>
    <source>
        <strain evidence="5 6">DSM 44993</strain>
    </source>
</reference>
<protein>
    <submittedName>
        <fullName evidence="5">EspG family protein</fullName>
    </submittedName>
</protein>
<dbReference type="STRING" id="394193.SAMN04489732_119105"/>
<evidence type="ECO:0000313" key="6">
    <source>
        <dbReference type="Proteomes" id="UP000198582"/>
    </source>
</evidence>
<accession>A0A1H8YJG2</accession>
<keyword evidence="4" id="KW-0143">Chaperone</keyword>
<dbReference type="Pfam" id="PF14011">
    <property type="entry name" value="ESX-1_EspG"/>
    <property type="match status" value="1"/>
</dbReference>
<sequence>MSLVLSALEFDVLWESLELPRRPAALGVPSPGRTHSERAELVDSAWASLASRRLARGRRASGELIDQLHLLARPQYAVDAWVWAEREIHGRAVSLGSQAVLAVVDSDQVWLIPAREGALAEAAVPVAGDLAPGVGQSISVPHDLLVAADAKAQGDPKSLVTALEDRGLALWEAQELAGMLMGQEARGQFCAERTLRDGTVRRSPGVAAFYDTDAGRYLFQLASDPDGRPWATVAPADNALLVERVRELQAEL</sequence>
<proteinExistence type="inferred from homology"/>
<dbReference type="InterPro" id="IPR025734">
    <property type="entry name" value="EspG"/>
</dbReference>